<dbReference type="OrthoDB" id="6511286at2759"/>
<evidence type="ECO:0000256" key="1">
    <source>
        <dbReference type="SAM" id="MobiDB-lite"/>
    </source>
</evidence>
<dbReference type="EMBL" id="CAJPVJ010003320">
    <property type="protein sequence ID" value="CAG2167406.1"/>
    <property type="molecule type" value="Genomic_DNA"/>
</dbReference>
<keyword evidence="3" id="KW-1185">Reference proteome</keyword>
<proteinExistence type="predicted"/>
<accession>A0A7R9LVP1</accession>
<name>A0A7R9LVP1_9ACAR</name>
<evidence type="ECO:0000313" key="3">
    <source>
        <dbReference type="Proteomes" id="UP000728032"/>
    </source>
</evidence>
<dbReference type="Proteomes" id="UP000728032">
    <property type="component" value="Unassembled WGS sequence"/>
</dbReference>
<sequence>MNRGSNEINKCYTKYIDGVLGAKNAVDKRKIPHNCCEYFRIFSCSETRMRTVKGCTEQQIDITLDWIRSLFGNVIDLICSDYTEGSDKCSSLEPVPKKRKNQRRPKSFMLPLVDLLASFKEL</sequence>
<organism evidence="2">
    <name type="scientific">Oppiella nova</name>
    <dbReference type="NCBI Taxonomy" id="334625"/>
    <lineage>
        <taxon>Eukaryota</taxon>
        <taxon>Metazoa</taxon>
        <taxon>Ecdysozoa</taxon>
        <taxon>Arthropoda</taxon>
        <taxon>Chelicerata</taxon>
        <taxon>Arachnida</taxon>
        <taxon>Acari</taxon>
        <taxon>Acariformes</taxon>
        <taxon>Sarcoptiformes</taxon>
        <taxon>Oribatida</taxon>
        <taxon>Brachypylina</taxon>
        <taxon>Oppioidea</taxon>
        <taxon>Oppiidae</taxon>
        <taxon>Oppiella</taxon>
    </lineage>
</organism>
<dbReference type="AlphaFoldDB" id="A0A7R9LVP1"/>
<evidence type="ECO:0000313" key="2">
    <source>
        <dbReference type="EMBL" id="CAD7648755.1"/>
    </source>
</evidence>
<feature type="region of interest" description="Disordered" evidence="1">
    <location>
        <begin position="84"/>
        <end position="103"/>
    </location>
</feature>
<dbReference type="EMBL" id="OC918145">
    <property type="protein sequence ID" value="CAD7648755.1"/>
    <property type="molecule type" value="Genomic_DNA"/>
</dbReference>
<reference evidence="2" key="1">
    <citation type="submission" date="2020-11" db="EMBL/GenBank/DDBJ databases">
        <authorList>
            <person name="Tran Van P."/>
        </authorList>
    </citation>
    <scope>NUCLEOTIDE SEQUENCE</scope>
</reference>
<protein>
    <submittedName>
        <fullName evidence="2">Uncharacterized protein</fullName>
    </submittedName>
</protein>
<gene>
    <name evidence="2" type="ORF">ONB1V03_LOCUS6913</name>
</gene>